<comment type="caution">
    <text evidence="11">The sequence shown here is derived from an EMBL/GenBank/DDBJ whole genome shotgun (WGS) entry which is preliminary data.</text>
</comment>
<feature type="transmembrane region" description="Helical" evidence="10">
    <location>
        <begin position="20"/>
        <end position="40"/>
    </location>
</feature>
<organism evidence="11 12">
    <name type="scientific">Deinococcus petrolearius</name>
    <dbReference type="NCBI Taxonomy" id="1751295"/>
    <lineage>
        <taxon>Bacteria</taxon>
        <taxon>Thermotogati</taxon>
        <taxon>Deinococcota</taxon>
        <taxon>Deinococci</taxon>
        <taxon>Deinococcales</taxon>
        <taxon>Deinococcaceae</taxon>
        <taxon>Deinococcus</taxon>
    </lineage>
</organism>
<dbReference type="InterPro" id="IPR001851">
    <property type="entry name" value="ABC_transp_permease"/>
</dbReference>
<dbReference type="PANTHER" id="PTHR11795">
    <property type="entry name" value="BRANCHED-CHAIN AMINO ACID TRANSPORT SYSTEM PERMEASE PROTEIN LIVH"/>
    <property type="match status" value="1"/>
</dbReference>
<evidence type="ECO:0000256" key="4">
    <source>
        <dbReference type="ARBA" id="ARBA00022519"/>
    </source>
</evidence>
<keyword evidence="6" id="KW-0029">Amino-acid transport</keyword>
<proteinExistence type="inferred from homology"/>
<protein>
    <submittedName>
        <fullName evidence="11">Branched-chain amino acid ABC transporter permease</fullName>
    </submittedName>
</protein>
<keyword evidence="8 10" id="KW-0472">Membrane</keyword>
<accession>A0ABW1DH82</accession>
<evidence type="ECO:0000256" key="9">
    <source>
        <dbReference type="ARBA" id="ARBA00037998"/>
    </source>
</evidence>
<gene>
    <name evidence="11" type="ORF">ACFPQ6_01875</name>
</gene>
<feature type="transmembrane region" description="Helical" evidence="10">
    <location>
        <begin position="299"/>
        <end position="321"/>
    </location>
</feature>
<evidence type="ECO:0000256" key="3">
    <source>
        <dbReference type="ARBA" id="ARBA00022475"/>
    </source>
</evidence>
<evidence type="ECO:0000313" key="12">
    <source>
        <dbReference type="Proteomes" id="UP001595979"/>
    </source>
</evidence>
<feature type="transmembrane region" description="Helical" evidence="10">
    <location>
        <begin position="47"/>
        <end position="71"/>
    </location>
</feature>
<dbReference type="RefSeq" id="WP_380045827.1">
    <property type="nucleotide sequence ID" value="NZ_JBHSOH010000003.1"/>
</dbReference>
<evidence type="ECO:0000256" key="2">
    <source>
        <dbReference type="ARBA" id="ARBA00022448"/>
    </source>
</evidence>
<keyword evidence="4" id="KW-0997">Cell inner membrane</keyword>
<dbReference type="Proteomes" id="UP001595979">
    <property type="component" value="Unassembled WGS sequence"/>
</dbReference>
<evidence type="ECO:0000313" key="11">
    <source>
        <dbReference type="EMBL" id="MFC5847046.1"/>
    </source>
</evidence>
<feature type="transmembrane region" description="Helical" evidence="10">
    <location>
        <begin position="168"/>
        <end position="192"/>
    </location>
</feature>
<dbReference type="PANTHER" id="PTHR11795:SF371">
    <property type="entry name" value="HIGH-AFFINITY BRANCHED-CHAIN AMINO ACID TRANSPORT SYSTEM PERMEASE PROTEIN LIVH"/>
    <property type="match status" value="1"/>
</dbReference>
<name>A0ABW1DH82_9DEIO</name>
<feature type="transmembrane region" description="Helical" evidence="10">
    <location>
        <begin position="259"/>
        <end position="287"/>
    </location>
</feature>
<keyword evidence="3" id="KW-1003">Cell membrane</keyword>
<dbReference type="EMBL" id="JBHSOH010000003">
    <property type="protein sequence ID" value="MFC5847046.1"/>
    <property type="molecule type" value="Genomic_DNA"/>
</dbReference>
<feature type="transmembrane region" description="Helical" evidence="10">
    <location>
        <begin position="221"/>
        <end position="247"/>
    </location>
</feature>
<comment type="similarity">
    <text evidence="9">Belongs to the binding-protein-dependent transport system permease family. LivHM subfamily.</text>
</comment>
<dbReference type="InterPro" id="IPR052157">
    <property type="entry name" value="BCAA_transport_permease"/>
</dbReference>
<evidence type="ECO:0000256" key="5">
    <source>
        <dbReference type="ARBA" id="ARBA00022692"/>
    </source>
</evidence>
<keyword evidence="2" id="KW-0813">Transport</keyword>
<feature type="transmembrane region" description="Helical" evidence="10">
    <location>
        <begin position="119"/>
        <end position="140"/>
    </location>
</feature>
<dbReference type="Pfam" id="PF02653">
    <property type="entry name" value="BPD_transp_2"/>
    <property type="match status" value="1"/>
</dbReference>
<feature type="transmembrane region" description="Helical" evidence="10">
    <location>
        <begin position="83"/>
        <end position="107"/>
    </location>
</feature>
<evidence type="ECO:0000256" key="1">
    <source>
        <dbReference type="ARBA" id="ARBA00004651"/>
    </source>
</evidence>
<keyword evidence="12" id="KW-1185">Reference proteome</keyword>
<evidence type="ECO:0000256" key="7">
    <source>
        <dbReference type="ARBA" id="ARBA00022989"/>
    </source>
</evidence>
<evidence type="ECO:0000256" key="6">
    <source>
        <dbReference type="ARBA" id="ARBA00022970"/>
    </source>
</evidence>
<sequence length="324" mass="33402">MDFGAFIQNLLNGLAIGSVYAIFALGYTLVFSILGIINFAQGAVFTLGAYFTYTLVVGQFGGTGLLAGLTLFPGASPFSGNPWSFGLATLVGAVLAGVVAVIVERLAFRPMRSRGADPLLALVSSLGVSLVIVNLIQLLVGAEIYNFPADAYGQVRPALSFQLGDRTVVIRTVQIIIFAVSMVMLALLGYVIGRTKVGKALRAVAENPGTASLLGISVDRFILITFFLSGFLGGLAGTLVGTAFGVAGPYFGITYGLKGLAVIVLGGLGSIPGAVLGGLVIGLAEAFVPADYSAYKDAVAFALLFVILLVRPQGLLGKAAIQKV</sequence>
<dbReference type="CDD" id="cd06582">
    <property type="entry name" value="TM_PBP1_LivH_like"/>
    <property type="match status" value="1"/>
</dbReference>
<keyword evidence="5 10" id="KW-0812">Transmembrane</keyword>
<keyword evidence="7 10" id="KW-1133">Transmembrane helix</keyword>
<reference evidence="12" key="1">
    <citation type="journal article" date="2019" name="Int. J. Syst. Evol. Microbiol.">
        <title>The Global Catalogue of Microorganisms (GCM) 10K type strain sequencing project: providing services to taxonomists for standard genome sequencing and annotation.</title>
        <authorList>
            <consortium name="The Broad Institute Genomics Platform"/>
            <consortium name="The Broad Institute Genome Sequencing Center for Infectious Disease"/>
            <person name="Wu L."/>
            <person name="Ma J."/>
        </authorList>
    </citation>
    <scope>NUCLEOTIDE SEQUENCE [LARGE SCALE GENOMIC DNA]</scope>
    <source>
        <strain evidence="12">CGMCC 1.15053</strain>
    </source>
</reference>
<evidence type="ECO:0000256" key="8">
    <source>
        <dbReference type="ARBA" id="ARBA00023136"/>
    </source>
</evidence>
<comment type="subcellular location">
    <subcellularLocation>
        <location evidence="1">Cell membrane</location>
        <topology evidence="1">Multi-pass membrane protein</topology>
    </subcellularLocation>
</comment>
<evidence type="ECO:0000256" key="10">
    <source>
        <dbReference type="SAM" id="Phobius"/>
    </source>
</evidence>